<evidence type="ECO:0000313" key="4">
    <source>
        <dbReference type="Proteomes" id="UP001234178"/>
    </source>
</evidence>
<accession>A0ABQ9ZJI0</accession>
<dbReference type="InterPro" id="IPR026913">
    <property type="entry name" value="METTL24"/>
</dbReference>
<sequence length="326" mass="37020">MAILNRKASLIVLAVNFAVVVILLVFHSHTSYHEAQLHLCPTVPVGVDDTWINDIKETESMSADEIYRYLHWTNSTSCKTAVDFGFWILNDGGVIAPDGHKAVCLDQSISPVFNNCLVYSFGINNQWTFDEDMAEFGCQVYSFDPSMNVGNHDRSERIHFYDFGLDGKNRLHPTTGWKMRTASTIYQMLSSQHGATTLVDVLKMDIEFSEWNAIPEMLQSGFLADKVKQLAVEIHFNPDDPLEAFHHRVQILRNLEATSQNQAGGFVRFSSRPNPWLKRPLKVLGGREDYIGLELAWLVVIEFQKQGKMTQSVILRGHVQISFKQI</sequence>
<gene>
    <name evidence="3" type="ORF">OUZ56_025322</name>
</gene>
<keyword evidence="4" id="KW-1185">Reference proteome</keyword>
<dbReference type="Pfam" id="PF13383">
    <property type="entry name" value="Methyltransf_22"/>
    <property type="match status" value="1"/>
</dbReference>
<reference evidence="3 4" key="1">
    <citation type="journal article" date="2023" name="Nucleic Acids Res.">
        <title>The hologenome of Daphnia magna reveals possible DNA methylation and microbiome-mediated evolution of the host genome.</title>
        <authorList>
            <person name="Chaturvedi A."/>
            <person name="Li X."/>
            <person name="Dhandapani V."/>
            <person name="Marshall H."/>
            <person name="Kissane S."/>
            <person name="Cuenca-Cambronero M."/>
            <person name="Asole G."/>
            <person name="Calvet F."/>
            <person name="Ruiz-Romero M."/>
            <person name="Marangio P."/>
            <person name="Guigo R."/>
            <person name="Rago D."/>
            <person name="Mirbahai L."/>
            <person name="Eastwood N."/>
            <person name="Colbourne J.K."/>
            <person name="Zhou J."/>
            <person name="Mallon E."/>
            <person name="Orsini L."/>
        </authorList>
    </citation>
    <scope>NUCLEOTIDE SEQUENCE [LARGE SCALE GENOMIC DNA]</scope>
    <source>
        <strain evidence="3">LRV0_1</strain>
    </source>
</reference>
<keyword evidence="1" id="KW-1133">Transmembrane helix</keyword>
<feature type="domain" description="Methyltransferase" evidence="2">
    <location>
        <begin position="97"/>
        <end position="242"/>
    </location>
</feature>
<evidence type="ECO:0000313" key="3">
    <source>
        <dbReference type="EMBL" id="KAK4013082.1"/>
    </source>
</evidence>
<keyword evidence="1" id="KW-0472">Membrane</keyword>
<evidence type="ECO:0000259" key="2">
    <source>
        <dbReference type="Pfam" id="PF13383"/>
    </source>
</evidence>
<organism evidence="3 4">
    <name type="scientific">Daphnia magna</name>
    <dbReference type="NCBI Taxonomy" id="35525"/>
    <lineage>
        <taxon>Eukaryota</taxon>
        <taxon>Metazoa</taxon>
        <taxon>Ecdysozoa</taxon>
        <taxon>Arthropoda</taxon>
        <taxon>Crustacea</taxon>
        <taxon>Branchiopoda</taxon>
        <taxon>Diplostraca</taxon>
        <taxon>Cladocera</taxon>
        <taxon>Anomopoda</taxon>
        <taxon>Daphniidae</taxon>
        <taxon>Daphnia</taxon>
    </lineage>
</organism>
<dbReference type="Proteomes" id="UP001234178">
    <property type="component" value="Unassembled WGS sequence"/>
</dbReference>
<dbReference type="EMBL" id="JAOYFB010000004">
    <property type="protein sequence ID" value="KAK4013082.1"/>
    <property type="molecule type" value="Genomic_DNA"/>
</dbReference>
<keyword evidence="1" id="KW-0812">Transmembrane</keyword>
<protein>
    <recommendedName>
        <fullName evidence="2">Methyltransferase domain-containing protein</fullName>
    </recommendedName>
</protein>
<dbReference type="InterPro" id="IPR025714">
    <property type="entry name" value="Methyltranfer_dom"/>
</dbReference>
<evidence type="ECO:0000256" key="1">
    <source>
        <dbReference type="SAM" id="Phobius"/>
    </source>
</evidence>
<dbReference type="PANTHER" id="PTHR32026:SF10">
    <property type="entry name" value="METHYLTRANSFERASE-LIKE PROTEIN 24-RELATED"/>
    <property type="match status" value="1"/>
</dbReference>
<proteinExistence type="predicted"/>
<name>A0ABQ9ZJI0_9CRUS</name>
<dbReference type="PANTHER" id="PTHR32026">
    <property type="entry name" value="METHYLTRANSFERASE-LIKE PROTEIN 24"/>
    <property type="match status" value="1"/>
</dbReference>
<feature type="transmembrane region" description="Helical" evidence="1">
    <location>
        <begin position="7"/>
        <end position="26"/>
    </location>
</feature>
<comment type="caution">
    <text evidence="3">The sequence shown here is derived from an EMBL/GenBank/DDBJ whole genome shotgun (WGS) entry which is preliminary data.</text>
</comment>